<protein>
    <submittedName>
        <fullName evidence="3">Uncharacterized protein</fullName>
    </submittedName>
</protein>
<feature type="coiled-coil region" evidence="1">
    <location>
        <begin position="19"/>
        <end position="83"/>
    </location>
</feature>
<feature type="region of interest" description="Disordered" evidence="2">
    <location>
        <begin position="344"/>
        <end position="476"/>
    </location>
</feature>
<feature type="compositionally biased region" description="Polar residues" evidence="2">
    <location>
        <begin position="454"/>
        <end position="466"/>
    </location>
</feature>
<feature type="region of interest" description="Disordered" evidence="2">
    <location>
        <begin position="270"/>
        <end position="329"/>
    </location>
</feature>
<accession>A0AAV9QBT6</accession>
<evidence type="ECO:0000256" key="2">
    <source>
        <dbReference type="SAM" id="MobiDB-lite"/>
    </source>
</evidence>
<dbReference type="EMBL" id="JAXLQG010000007">
    <property type="protein sequence ID" value="KAK5537543.1"/>
    <property type="molecule type" value="Genomic_DNA"/>
</dbReference>
<evidence type="ECO:0000313" key="3">
    <source>
        <dbReference type="EMBL" id="KAK5537543.1"/>
    </source>
</evidence>
<feature type="compositionally biased region" description="Polar residues" evidence="2">
    <location>
        <begin position="408"/>
        <end position="419"/>
    </location>
</feature>
<proteinExistence type="predicted"/>
<keyword evidence="4" id="KW-1185">Reference proteome</keyword>
<comment type="caution">
    <text evidence="3">The sequence shown here is derived from an EMBL/GenBank/DDBJ whole genome shotgun (WGS) entry which is preliminary data.</text>
</comment>
<organism evidence="3 4">
    <name type="scientific">Vermiconidia calcicola</name>
    <dbReference type="NCBI Taxonomy" id="1690605"/>
    <lineage>
        <taxon>Eukaryota</taxon>
        <taxon>Fungi</taxon>
        <taxon>Dikarya</taxon>
        <taxon>Ascomycota</taxon>
        <taxon>Pezizomycotina</taxon>
        <taxon>Dothideomycetes</taxon>
        <taxon>Dothideomycetidae</taxon>
        <taxon>Mycosphaerellales</taxon>
        <taxon>Extremaceae</taxon>
        <taxon>Vermiconidia</taxon>
    </lineage>
</organism>
<feature type="region of interest" description="Disordered" evidence="2">
    <location>
        <begin position="484"/>
        <end position="503"/>
    </location>
</feature>
<reference evidence="3 4" key="1">
    <citation type="submission" date="2023-06" db="EMBL/GenBank/DDBJ databases">
        <title>Black Yeasts Isolated from many extreme environments.</title>
        <authorList>
            <person name="Coleine C."/>
            <person name="Stajich J.E."/>
            <person name="Selbmann L."/>
        </authorList>
    </citation>
    <scope>NUCLEOTIDE SEQUENCE [LARGE SCALE GENOMIC DNA]</scope>
    <source>
        <strain evidence="3 4">CCFEE 5887</strain>
    </source>
</reference>
<name>A0AAV9QBT6_9PEZI</name>
<dbReference type="Proteomes" id="UP001345827">
    <property type="component" value="Unassembled WGS sequence"/>
</dbReference>
<evidence type="ECO:0000256" key="1">
    <source>
        <dbReference type="SAM" id="Coils"/>
    </source>
</evidence>
<keyword evidence="1" id="KW-0175">Coiled coil</keyword>
<evidence type="ECO:0000313" key="4">
    <source>
        <dbReference type="Proteomes" id="UP001345827"/>
    </source>
</evidence>
<sequence>MDLELSHMSSAEMAQSIKSAQLELVYERALREAERIYEEERVRALRVQLLLSEYDNDELHEQAERDEDEKEYLEETNEELLSHLADVQVDLFQTQAELKGRLRDLDHLKTEVNALNAASAESTKILSEKLALARELNTLKLELEHLKSQASSQQKILGEKLALQRELSSIQVELETEKRAVQRIKSQEKSATREDSTLTAEIDDLKKELTKAHRDAQKIERENRKKTMEWEGEKEILEGKLDAFRNKLRTTKDQLKEAQDEMERLQAEKMAQSAEMTRARVTGTSTTNPRKRNVARFDPDMTIGTPGHGAPAAKKQRASVNVGDKSNFSITPFLNRTLSILPETPESEEQETHPEQEKQPNTNTATRKTGAAPKARMTKTMPKPDKAAAAKHLATSAARSRTLGALKETTSSKANTTIKKPQLDRLVEEDSDMESDAGEPGVIADDVADKENTETSGATQTTNQDTAEPGKKPKVIKKRTNIFDEEDGAPATKIRDLGRGATGNTSVLGRINLKANPVGKPKALAEFSPLKRDRRAASVME</sequence>
<gene>
    <name evidence="3" type="ORF">LTR25_004795</name>
</gene>
<dbReference type="AlphaFoldDB" id="A0AAV9QBT6"/>